<keyword evidence="1" id="KW-0472">Membrane</keyword>
<feature type="transmembrane region" description="Helical" evidence="1">
    <location>
        <begin position="187"/>
        <end position="205"/>
    </location>
</feature>
<accession>A0A8S1X896</accession>
<feature type="transmembrane region" description="Helical" evidence="1">
    <location>
        <begin position="98"/>
        <end position="123"/>
    </location>
</feature>
<gene>
    <name evidence="2" type="ORF">PPENT_87.1.T1120051</name>
</gene>
<feature type="transmembrane region" description="Helical" evidence="1">
    <location>
        <begin position="135"/>
        <end position="153"/>
    </location>
</feature>
<organism evidence="2 3">
    <name type="scientific">Paramecium pentaurelia</name>
    <dbReference type="NCBI Taxonomy" id="43138"/>
    <lineage>
        <taxon>Eukaryota</taxon>
        <taxon>Sar</taxon>
        <taxon>Alveolata</taxon>
        <taxon>Ciliophora</taxon>
        <taxon>Intramacronucleata</taxon>
        <taxon>Oligohymenophorea</taxon>
        <taxon>Peniculida</taxon>
        <taxon>Parameciidae</taxon>
        <taxon>Paramecium</taxon>
    </lineage>
</organism>
<sequence>MQQLKYPSFDDIKYYQQYSQDQDLQQQLVSKTNNNIKYIPVLISQQTIINYQPQVQQQYPQYQQHYVHPQPEQQNLNFNLNPEASDLLKDQDFQKQKVFLGLILGVYILWSILFVFLICPLVFQIIQYNFESNQISLSLILLLVFSLTTMILAKFGIARNNRSTATSLIILCGLVLRVYQFEAIMGYSIIGNFIFNIIVLIYLMFAETELNMFSPNITEFFIILILAIQYDSIFYYCIFTSQIYAFCLMNVLKQIIKGRFQLKKNQVFVGVIAAFYGQIGCFTE</sequence>
<keyword evidence="3" id="KW-1185">Reference proteome</keyword>
<dbReference type="Proteomes" id="UP000689195">
    <property type="component" value="Unassembled WGS sequence"/>
</dbReference>
<keyword evidence="1" id="KW-0812">Transmembrane</keyword>
<proteinExistence type="predicted"/>
<protein>
    <recommendedName>
        <fullName evidence="4">Transmembrane protein</fullName>
    </recommendedName>
</protein>
<dbReference type="EMBL" id="CAJJDO010000112">
    <property type="protein sequence ID" value="CAD8196286.1"/>
    <property type="molecule type" value="Genomic_DNA"/>
</dbReference>
<name>A0A8S1X896_9CILI</name>
<reference evidence="2" key="1">
    <citation type="submission" date="2021-01" db="EMBL/GenBank/DDBJ databases">
        <authorList>
            <consortium name="Genoscope - CEA"/>
            <person name="William W."/>
        </authorList>
    </citation>
    <scope>NUCLEOTIDE SEQUENCE</scope>
</reference>
<keyword evidence="1" id="KW-1133">Transmembrane helix</keyword>
<evidence type="ECO:0000313" key="3">
    <source>
        <dbReference type="Proteomes" id="UP000689195"/>
    </source>
</evidence>
<evidence type="ECO:0000313" key="2">
    <source>
        <dbReference type="EMBL" id="CAD8196286.1"/>
    </source>
</evidence>
<dbReference type="AlphaFoldDB" id="A0A8S1X896"/>
<comment type="caution">
    <text evidence="2">The sequence shown here is derived from an EMBL/GenBank/DDBJ whole genome shotgun (WGS) entry which is preliminary data.</text>
</comment>
<evidence type="ECO:0000256" key="1">
    <source>
        <dbReference type="SAM" id="Phobius"/>
    </source>
</evidence>
<evidence type="ECO:0008006" key="4">
    <source>
        <dbReference type="Google" id="ProtNLM"/>
    </source>
</evidence>